<reference evidence="1 2" key="1">
    <citation type="submission" date="2012-08" db="EMBL/GenBank/DDBJ databases">
        <title>Oryza genome evolution.</title>
        <authorList>
            <person name="Wing R.A."/>
        </authorList>
    </citation>
    <scope>NUCLEOTIDE SEQUENCE</scope>
</reference>
<evidence type="ECO:0000313" key="2">
    <source>
        <dbReference type="Proteomes" id="UP000032180"/>
    </source>
</evidence>
<reference evidence="1" key="3">
    <citation type="submission" date="2015-04" db="UniProtKB">
        <authorList>
            <consortium name="EnsemblPlants"/>
        </authorList>
    </citation>
    <scope>IDENTIFICATION</scope>
</reference>
<organism evidence="1 2">
    <name type="scientific">Leersia perrieri</name>
    <dbReference type="NCBI Taxonomy" id="77586"/>
    <lineage>
        <taxon>Eukaryota</taxon>
        <taxon>Viridiplantae</taxon>
        <taxon>Streptophyta</taxon>
        <taxon>Embryophyta</taxon>
        <taxon>Tracheophyta</taxon>
        <taxon>Spermatophyta</taxon>
        <taxon>Magnoliopsida</taxon>
        <taxon>Liliopsida</taxon>
        <taxon>Poales</taxon>
        <taxon>Poaceae</taxon>
        <taxon>BOP clade</taxon>
        <taxon>Oryzoideae</taxon>
        <taxon>Oryzeae</taxon>
        <taxon>Oryzinae</taxon>
        <taxon>Leersia</taxon>
    </lineage>
</organism>
<dbReference type="EnsemblPlants" id="LPERR05G13170.2">
    <property type="protein sequence ID" value="LPERR05G13170.2"/>
    <property type="gene ID" value="LPERR05G13170"/>
</dbReference>
<dbReference type="AlphaFoldDB" id="A0A0D9WGJ4"/>
<dbReference type="Gramene" id="LPERR05G13170.2">
    <property type="protein sequence ID" value="LPERR05G13170.2"/>
    <property type="gene ID" value="LPERR05G13170"/>
</dbReference>
<evidence type="ECO:0000313" key="1">
    <source>
        <dbReference type="EnsemblPlants" id="LPERR05G13170.2"/>
    </source>
</evidence>
<keyword evidence="2" id="KW-1185">Reference proteome</keyword>
<dbReference type="HOGENOM" id="CLU_2641679_0_0_1"/>
<proteinExistence type="predicted"/>
<protein>
    <submittedName>
        <fullName evidence="1">Uncharacterized protein</fullName>
    </submittedName>
</protein>
<reference evidence="2" key="2">
    <citation type="submission" date="2013-12" db="EMBL/GenBank/DDBJ databases">
        <authorList>
            <person name="Yu Y."/>
            <person name="Lee S."/>
            <person name="de Baynast K."/>
            <person name="Wissotski M."/>
            <person name="Liu L."/>
            <person name="Talag J."/>
            <person name="Goicoechea J."/>
            <person name="Angelova A."/>
            <person name="Jetty R."/>
            <person name="Kudrna D."/>
            <person name="Golser W."/>
            <person name="Rivera L."/>
            <person name="Zhang J."/>
            <person name="Wing R."/>
        </authorList>
    </citation>
    <scope>NUCLEOTIDE SEQUENCE</scope>
</reference>
<accession>A0A0D9WGJ4</accession>
<sequence>MEPFISSLIEVCSSAMCIEIAILAITALVTKIATGRRSTSDLASNRPPPPVVNCFALLLSPRTLAYSQQNWCANHDS</sequence>
<name>A0A0D9WGJ4_9ORYZ</name>
<dbReference type="Proteomes" id="UP000032180">
    <property type="component" value="Chromosome 5"/>
</dbReference>